<evidence type="ECO:0000256" key="1">
    <source>
        <dbReference type="SAM" id="MobiDB-lite"/>
    </source>
</evidence>
<reference evidence="2 3" key="1">
    <citation type="submission" date="2024-01" db="EMBL/GenBank/DDBJ databases">
        <title>New evidence supports the origin of RcGTA from prophage.</title>
        <authorList>
            <person name="Xu Y."/>
            <person name="Liu B."/>
            <person name="Chen F."/>
        </authorList>
    </citation>
    <scope>NUCLEOTIDE SEQUENCE [LARGE SCALE GENOMIC DNA]</scope>
    <source>
        <strain evidence="2 3">CBW1107-2</strain>
    </source>
</reference>
<name>A0ABV3WUT9_9HYPH</name>
<evidence type="ECO:0000313" key="2">
    <source>
        <dbReference type="EMBL" id="MEX4008448.1"/>
    </source>
</evidence>
<keyword evidence="3" id="KW-1185">Reference proteome</keyword>
<dbReference type="EMBL" id="JAZHFV010000004">
    <property type="protein sequence ID" value="MEX4008448.1"/>
    <property type="molecule type" value="Genomic_DNA"/>
</dbReference>
<dbReference type="RefSeq" id="WP_368803448.1">
    <property type="nucleotide sequence ID" value="NZ_JAZHFV010000004.1"/>
</dbReference>
<organism evidence="2 3">
    <name type="scientific">Neoaquamicrobium sediminum</name>
    <dbReference type="NCBI Taxonomy" id="1849104"/>
    <lineage>
        <taxon>Bacteria</taxon>
        <taxon>Pseudomonadati</taxon>
        <taxon>Pseudomonadota</taxon>
        <taxon>Alphaproteobacteria</taxon>
        <taxon>Hyphomicrobiales</taxon>
        <taxon>Phyllobacteriaceae</taxon>
        <taxon>Neoaquamicrobium</taxon>
    </lineage>
</organism>
<accession>A0ABV3WUT9</accession>
<comment type="caution">
    <text evidence="2">The sequence shown here is derived from an EMBL/GenBank/DDBJ whole genome shotgun (WGS) entry which is preliminary data.</text>
</comment>
<feature type="region of interest" description="Disordered" evidence="1">
    <location>
        <begin position="21"/>
        <end position="45"/>
    </location>
</feature>
<dbReference type="Proteomes" id="UP001559025">
    <property type="component" value="Unassembled WGS sequence"/>
</dbReference>
<sequence>MIPTRAEIEAEVERLIAMLDEMDGDPDFESEPPEEQHDTETDLTWNSGVAPNWFVVAETARRKSKGRR</sequence>
<gene>
    <name evidence="2" type="ORF">V1479_14130</name>
</gene>
<proteinExistence type="predicted"/>
<evidence type="ECO:0000313" key="3">
    <source>
        <dbReference type="Proteomes" id="UP001559025"/>
    </source>
</evidence>
<protein>
    <submittedName>
        <fullName evidence="2">Uncharacterized protein</fullName>
    </submittedName>
</protein>
<feature type="compositionally biased region" description="Acidic residues" evidence="1">
    <location>
        <begin position="21"/>
        <end position="33"/>
    </location>
</feature>